<evidence type="ECO:0000313" key="2">
    <source>
        <dbReference type="EMBL" id="KAG7767134.1"/>
    </source>
</evidence>
<sequence length="70" mass="8153">MAQLPKSKVSVLGTRPRCESFIISAAFLEKEVNQEFDHRQPRITQVLRKIVAIWPYDHNFWESHDNLSSG</sequence>
<protein>
    <submittedName>
        <fullName evidence="1">Uncharacterized protein</fullName>
    </submittedName>
</protein>
<evidence type="ECO:0000313" key="1">
    <source>
        <dbReference type="EMBL" id="KAG7730187.1"/>
    </source>
</evidence>
<accession>A0AAN6DA91</accession>
<name>A0AAN6DA91_9ASCO</name>
<reference evidence="1 3" key="1">
    <citation type="journal article" date="2021" name="G3 (Bethesda)">
        <title>Genomic diversity, chromosomal rearrangements, and interspecies hybridization in the ogataea polymorpha species complex.</title>
        <authorList>
            <person name="Hanson S.J."/>
            <person name="Cinneide E.O."/>
            <person name="Salzberg L.I."/>
            <person name="Wolfe K.H."/>
            <person name="McGowan J."/>
            <person name="Fitzpatrick D.A."/>
            <person name="Matlin K."/>
        </authorList>
    </citation>
    <scope>NUCLEOTIDE SEQUENCE</scope>
    <source>
        <strain evidence="2">81-436-3</strain>
        <strain evidence="1">83-405-1</strain>
    </source>
</reference>
<dbReference type="Proteomes" id="UP000738402">
    <property type="component" value="Unassembled WGS sequence"/>
</dbReference>
<dbReference type="EMBL" id="JAHLUH010000002">
    <property type="protein sequence ID" value="KAG7730187.1"/>
    <property type="molecule type" value="Genomic_DNA"/>
</dbReference>
<proteinExistence type="predicted"/>
<evidence type="ECO:0000313" key="4">
    <source>
        <dbReference type="Proteomes" id="UP000738402"/>
    </source>
</evidence>
<evidence type="ECO:0000313" key="3">
    <source>
        <dbReference type="Proteomes" id="UP000697297"/>
    </source>
</evidence>
<comment type="caution">
    <text evidence="1">The sequence shown here is derived from an EMBL/GenBank/DDBJ whole genome shotgun (WGS) entry which is preliminary data.</text>
</comment>
<organism evidence="1 4">
    <name type="scientific">Ogataea haglerorum</name>
    <dbReference type="NCBI Taxonomy" id="1937702"/>
    <lineage>
        <taxon>Eukaryota</taxon>
        <taxon>Fungi</taxon>
        <taxon>Dikarya</taxon>
        <taxon>Ascomycota</taxon>
        <taxon>Saccharomycotina</taxon>
        <taxon>Pichiomycetes</taxon>
        <taxon>Pichiales</taxon>
        <taxon>Pichiaceae</taxon>
        <taxon>Ogataea</taxon>
    </lineage>
</organism>
<keyword evidence="3" id="KW-1185">Reference proteome</keyword>
<dbReference type="Proteomes" id="UP000697297">
    <property type="component" value="Unassembled WGS sequence"/>
</dbReference>
<dbReference type="EMBL" id="JAHLUN010000003">
    <property type="protein sequence ID" value="KAG7767134.1"/>
    <property type="molecule type" value="Genomic_DNA"/>
</dbReference>
<gene>
    <name evidence="1" type="ORF">KL933_001267</name>
    <name evidence="2" type="ORF">KL946_001233</name>
</gene>
<dbReference type="AlphaFoldDB" id="A0AAN6DA91"/>